<dbReference type="OrthoDB" id="2506647at2759"/>
<dbReference type="AlphaFoldDB" id="A0A3D8QPT3"/>
<accession>A0A3D8QPT3</accession>
<gene>
    <name evidence="2" type="ORF">BP6252_11364</name>
</gene>
<dbReference type="PANTHER" id="PTHR11362:SF141">
    <property type="entry name" value="PHOSPHATIDYLETHANOLAMINE-BINDING PROTEIN"/>
    <property type="match status" value="1"/>
</dbReference>
<feature type="signal peptide" evidence="1">
    <location>
        <begin position="1"/>
        <end position="18"/>
    </location>
</feature>
<evidence type="ECO:0008006" key="4">
    <source>
        <dbReference type="Google" id="ProtNLM"/>
    </source>
</evidence>
<protein>
    <recommendedName>
        <fullName evidence="4">PEBP-like protein</fullName>
    </recommendedName>
</protein>
<feature type="chain" id="PRO_5017809529" description="PEBP-like protein" evidence="1">
    <location>
        <begin position="19"/>
        <end position="197"/>
    </location>
</feature>
<dbReference type="Pfam" id="PF01161">
    <property type="entry name" value="PBP"/>
    <property type="match status" value="1"/>
</dbReference>
<dbReference type="CDD" id="cd00866">
    <property type="entry name" value="PEBP_euk"/>
    <property type="match status" value="1"/>
</dbReference>
<evidence type="ECO:0000313" key="2">
    <source>
        <dbReference type="EMBL" id="RDW63819.1"/>
    </source>
</evidence>
<evidence type="ECO:0000313" key="3">
    <source>
        <dbReference type="Proteomes" id="UP000256645"/>
    </source>
</evidence>
<dbReference type="Proteomes" id="UP000256645">
    <property type="component" value="Unassembled WGS sequence"/>
</dbReference>
<dbReference type="GO" id="GO:0030162">
    <property type="term" value="P:regulation of proteolysis"/>
    <property type="evidence" value="ECO:0007669"/>
    <property type="project" value="TreeGrafter"/>
</dbReference>
<dbReference type="InterPro" id="IPR035810">
    <property type="entry name" value="PEBP_euk"/>
</dbReference>
<name>A0A3D8QPT3_9HELO</name>
<proteinExistence type="predicted"/>
<dbReference type="PANTHER" id="PTHR11362">
    <property type="entry name" value="PHOSPHATIDYLETHANOLAMINE-BINDING PROTEIN"/>
    <property type="match status" value="1"/>
</dbReference>
<organism evidence="2 3">
    <name type="scientific">Coleophoma cylindrospora</name>
    <dbReference type="NCBI Taxonomy" id="1849047"/>
    <lineage>
        <taxon>Eukaryota</taxon>
        <taxon>Fungi</taxon>
        <taxon>Dikarya</taxon>
        <taxon>Ascomycota</taxon>
        <taxon>Pezizomycotina</taxon>
        <taxon>Leotiomycetes</taxon>
        <taxon>Helotiales</taxon>
        <taxon>Dermateaceae</taxon>
        <taxon>Coleophoma</taxon>
    </lineage>
</organism>
<keyword evidence="3" id="KW-1185">Reference proteome</keyword>
<dbReference type="SUPFAM" id="SSF49777">
    <property type="entry name" value="PEBP-like"/>
    <property type="match status" value="1"/>
</dbReference>
<reference evidence="2 3" key="1">
    <citation type="journal article" date="2018" name="IMA Fungus">
        <title>IMA Genome-F 9: Draft genome sequence of Annulohypoxylon stygium, Aspergillus mulundensis, Berkeleyomyces basicola (syn. Thielaviopsis basicola), Ceratocystis smalleyi, two Cercospora beticola strains, Coleophoma cylindrospora, Fusarium fracticaudum, Phialophora cf. hyalina, and Morchella septimelata.</title>
        <authorList>
            <person name="Wingfield B.D."/>
            <person name="Bills G.F."/>
            <person name="Dong Y."/>
            <person name="Huang W."/>
            <person name="Nel W.J."/>
            <person name="Swalarsk-Parry B.S."/>
            <person name="Vaghefi N."/>
            <person name="Wilken P.M."/>
            <person name="An Z."/>
            <person name="de Beer Z.W."/>
            <person name="De Vos L."/>
            <person name="Chen L."/>
            <person name="Duong T.A."/>
            <person name="Gao Y."/>
            <person name="Hammerbacher A."/>
            <person name="Kikkert J.R."/>
            <person name="Li Y."/>
            <person name="Li H."/>
            <person name="Li K."/>
            <person name="Li Q."/>
            <person name="Liu X."/>
            <person name="Ma X."/>
            <person name="Naidoo K."/>
            <person name="Pethybridge S.J."/>
            <person name="Sun J."/>
            <person name="Steenkamp E.T."/>
            <person name="van der Nest M.A."/>
            <person name="van Wyk S."/>
            <person name="Wingfield M.J."/>
            <person name="Xiong C."/>
            <person name="Yue Q."/>
            <person name="Zhang X."/>
        </authorList>
    </citation>
    <scope>NUCLEOTIDE SEQUENCE [LARGE SCALE GENOMIC DNA]</scope>
    <source>
        <strain evidence="2 3">BP6252</strain>
    </source>
</reference>
<dbReference type="Gene3D" id="3.90.280.10">
    <property type="entry name" value="PEBP-like"/>
    <property type="match status" value="1"/>
</dbReference>
<dbReference type="GO" id="GO:0030414">
    <property type="term" value="F:peptidase inhibitor activity"/>
    <property type="evidence" value="ECO:0007669"/>
    <property type="project" value="TreeGrafter"/>
</dbReference>
<dbReference type="InterPro" id="IPR036610">
    <property type="entry name" value="PEBP-like_sf"/>
</dbReference>
<evidence type="ECO:0000256" key="1">
    <source>
        <dbReference type="SAM" id="SignalP"/>
    </source>
</evidence>
<sequence length="197" mass="20751">MKAGSFIVAAAVTGLANAMTPPGVFPVNTENMTVFFDTSVLATNGVNIPKDNTKIAPTLALDRMLTGRTFAVVMIDPDTPATGVGGNGTNSLIHWFQDGFTSSSSSVTVAGKTVVPLVNVANTTAIQAYLQPQSGPANGQTHRYTQFLIDTTNVTTFNVDPSLKNATKTRSGFDMAKFVTEANVQVLSANWFNVTAT</sequence>
<dbReference type="GO" id="GO:0005543">
    <property type="term" value="F:phospholipid binding"/>
    <property type="evidence" value="ECO:0007669"/>
    <property type="project" value="TreeGrafter"/>
</dbReference>
<dbReference type="InterPro" id="IPR008914">
    <property type="entry name" value="PEBP"/>
</dbReference>
<dbReference type="GO" id="GO:0046578">
    <property type="term" value="P:regulation of Ras protein signal transduction"/>
    <property type="evidence" value="ECO:0007669"/>
    <property type="project" value="TreeGrafter"/>
</dbReference>
<comment type="caution">
    <text evidence="2">The sequence shown here is derived from an EMBL/GenBank/DDBJ whole genome shotgun (WGS) entry which is preliminary data.</text>
</comment>
<keyword evidence="1" id="KW-0732">Signal</keyword>
<dbReference type="STRING" id="1849047.A0A3D8QPT3"/>
<dbReference type="EMBL" id="PDLM01000013">
    <property type="protein sequence ID" value="RDW63819.1"/>
    <property type="molecule type" value="Genomic_DNA"/>
</dbReference>